<keyword evidence="4" id="KW-1185">Reference proteome</keyword>
<comment type="caution">
    <text evidence="3">The sequence shown here is derived from an EMBL/GenBank/DDBJ whole genome shotgun (WGS) entry which is preliminary data.</text>
</comment>
<gene>
    <name evidence="3" type="ORF">BSZ37_21400</name>
</gene>
<feature type="compositionally biased region" description="Polar residues" evidence="2">
    <location>
        <begin position="585"/>
        <end position="600"/>
    </location>
</feature>
<organism evidence="3 4">
    <name type="scientific">Rubrivirga marina</name>
    <dbReference type="NCBI Taxonomy" id="1196024"/>
    <lineage>
        <taxon>Bacteria</taxon>
        <taxon>Pseudomonadati</taxon>
        <taxon>Rhodothermota</taxon>
        <taxon>Rhodothermia</taxon>
        <taxon>Rhodothermales</taxon>
        <taxon>Rubricoccaceae</taxon>
        <taxon>Rubrivirga</taxon>
    </lineage>
</organism>
<feature type="region of interest" description="Disordered" evidence="2">
    <location>
        <begin position="556"/>
        <end position="600"/>
    </location>
</feature>
<dbReference type="PANTHER" id="PTHR35531">
    <property type="entry name" value="INNER MEMBRANE PROTEIN YBCI-RELATED"/>
    <property type="match status" value="1"/>
</dbReference>
<reference evidence="3 4" key="1">
    <citation type="submission" date="2016-11" db="EMBL/GenBank/DDBJ databases">
        <title>Study of marine rhodopsin-containing bacteria.</title>
        <authorList>
            <person name="Yoshizawa S."/>
            <person name="Kumagai Y."/>
            <person name="Kogure K."/>
        </authorList>
    </citation>
    <scope>NUCLEOTIDE SEQUENCE [LARGE SCALE GENOMIC DNA]</scope>
    <source>
        <strain evidence="3 4">SAORIC-28</strain>
    </source>
</reference>
<evidence type="ECO:0000256" key="1">
    <source>
        <dbReference type="SAM" id="Coils"/>
    </source>
</evidence>
<evidence type="ECO:0000313" key="3">
    <source>
        <dbReference type="EMBL" id="PAP74220.1"/>
    </source>
</evidence>
<evidence type="ECO:0000256" key="2">
    <source>
        <dbReference type="SAM" id="MobiDB-lite"/>
    </source>
</evidence>
<dbReference type="AlphaFoldDB" id="A0A271ISV9"/>
<evidence type="ECO:0008006" key="5">
    <source>
        <dbReference type="Google" id="ProtNLM"/>
    </source>
</evidence>
<dbReference type="EMBL" id="MQWD01000010">
    <property type="protein sequence ID" value="PAP74220.1"/>
    <property type="molecule type" value="Genomic_DNA"/>
</dbReference>
<keyword evidence="1" id="KW-0175">Coiled coil</keyword>
<dbReference type="Pfam" id="PF04307">
    <property type="entry name" value="YdjM"/>
    <property type="match status" value="1"/>
</dbReference>
<feature type="coiled-coil region" evidence="1">
    <location>
        <begin position="474"/>
        <end position="526"/>
    </location>
</feature>
<dbReference type="Proteomes" id="UP000216339">
    <property type="component" value="Unassembled WGS sequence"/>
</dbReference>
<dbReference type="InterPro" id="IPR007404">
    <property type="entry name" value="YdjM-like"/>
</dbReference>
<dbReference type="PANTHER" id="PTHR35531:SF1">
    <property type="entry name" value="INNER MEMBRANE PROTEIN YBCI-RELATED"/>
    <property type="match status" value="1"/>
</dbReference>
<dbReference type="RefSeq" id="WP_095512697.1">
    <property type="nucleotide sequence ID" value="NZ_MQWD01000010.1"/>
</dbReference>
<protein>
    <recommendedName>
        <fullName evidence="5">Metal-dependent hydrolase</fullName>
    </recommendedName>
</protein>
<proteinExistence type="predicted"/>
<dbReference type="OrthoDB" id="5459053at2"/>
<accession>A0A271ISV9</accession>
<evidence type="ECO:0000313" key="4">
    <source>
        <dbReference type="Proteomes" id="UP000216339"/>
    </source>
</evidence>
<sequence>MRLGTHVAGGLLGYTVAATFFQLPWTATGVVVAAAASAAPDVDTLGSTVGRVFAPVAKRIERRFGHRTITHCYAAQAAVAVLGLPFVALGLPHLYAALVVGYASHPFLDTLTVQGVRVFWPWSDRRGVFPYYNRQPTAYRTRTGSRADTAFGVAFACLTVPFAVVQHDGYPRLVRTLQADAGAAVRDFLDWSADGYLVSVTVEADDPQHLRTLSGTFEAIGTTGANTLLVRDTTGRVFSLGPAYTADFQPTRAVAHRGRAVTVSRRRVDLAGRALADLDGVVPRTAAAGGDDGARARHLLDGQVTLTEDADLTPDEFAFDTVTGTGRRLSLQFATLDDLERHDLAGLVVEAGVVTVRVFLPPGTPEGYAPDDLSRSTVRRVTFAHKPSDPPRLLVAEGDAVAVGDTVAVLSSEALLTARLDVEDAAASLARLGAERPPAATDPLSLRARLAGAEARAARTEDRHAEGFEPLAAVEGARSEADDLRAQLAQAEARLGEWRTDHARRTADAQARLRRAQTRLDARQREATVLSSGAGVVRRIERRDYGPDRTEVRVVLVAPRTADSPAPDRPPAHARPTLGPPAVRSTPTDTASQPRQGRHP</sequence>
<name>A0A271ISV9_9BACT</name>